<name>M2XKP2_DOTSN</name>
<feature type="compositionally biased region" description="Polar residues" evidence="1">
    <location>
        <begin position="89"/>
        <end position="105"/>
    </location>
</feature>
<organism evidence="2 3">
    <name type="scientific">Dothistroma septosporum (strain NZE10 / CBS 128990)</name>
    <name type="common">Red band needle blight fungus</name>
    <name type="synonym">Mycosphaerella pini</name>
    <dbReference type="NCBI Taxonomy" id="675120"/>
    <lineage>
        <taxon>Eukaryota</taxon>
        <taxon>Fungi</taxon>
        <taxon>Dikarya</taxon>
        <taxon>Ascomycota</taxon>
        <taxon>Pezizomycotina</taxon>
        <taxon>Dothideomycetes</taxon>
        <taxon>Dothideomycetidae</taxon>
        <taxon>Mycosphaerellales</taxon>
        <taxon>Mycosphaerellaceae</taxon>
        <taxon>Dothistroma</taxon>
    </lineage>
</organism>
<feature type="compositionally biased region" description="Basic residues" evidence="1">
    <location>
        <begin position="127"/>
        <end position="139"/>
    </location>
</feature>
<dbReference type="EMBL" id="KB446540">
    <property type="protein sequence ID" value="EME43072.1"/>
    <property type="molecule type" value="Genomic_DNA"/>
</dbReference>
<proteinExistence type="predicted"/>
<evidence type="ECO:0000256" key="1">
    <source>
        <dbReference type="SAM" id="MobiDB-lite"/>
    </source>
</evidence>
<keyword evidence="3" id="KW-1185">Reference proteome</keyword>
<dbReference type="HOGENOM" id="CLU_1627004_0_0_1"/>
<reference evidence="3" key="1">
    <citation type="journal article" date="2012" name="PLoS Genet.">
        <title>The genomes of the fungal plant pathogens Cladosporium fulvum and Dothistroma septosporum reveal adaptation to different hosts and lifestyles but also signatures of common ancestry.</title>
        <authorList>
            <person name="de Wit P.J.G.M."/>
            <person name="van der Burgt A."/>
            <person name="Oekmen B."/>
            <person name="Stergiopoulos I."/>
            <person name="Abd-Elsalam K.A."/>
            <person name="Aerts A.L."/>
            <person name="Bahkali A.H."/>
            <person name="Beenen H.G."/>
            <person name="Chettri P."/>
            <person name="Cox M.P."/>
            <person name="Datema E."/>
            <person name="de Vries R.P."/>
            <person name="Dhillon B."/>
            <person name="Ganley A.R."/>
            <person name="Griffiths S.A."/>
            <person name="Guo Y."/>
            <person name="Hamelin R.C."/>
            <person name="Henrissat B."/>
            <person name="Kabir M.S."/>
            <person name="Jashni M.K."/>
            <person name="Kema G."/>
            <person name="Klaubauf S."/>
            <person name="Lapidus A."/>
            <person name="Levasseur A."/>
            <person name="Lindquist E."/>
            <person name="Mehrabi R."/>
            <person name="Ohm R.A."/>
            <person name="Owen T.J."/>
            <person name="Salamov A."/>
            <person name="Schwelm A."/>
            <person name="Schijlen E."/>
            <person name="Sun H."/>
            <person name="van den Burg H.A."/>
            <person name="van Ham R.C.H.J."/>
            <person name="Zhang S."/>
            <person name="Goodwin S.B."/>
            <person name="Grigoriev I.V."/>
            <person name="Collemare J."/>
            <person name="Bradshaw R.E."/>
        </authorList>
    </citation>
    <scope>NUCLEOTIDE SEQUENCE [LARGE SCALE GENOMIC DNA]</scope>
    <source>
        <strain evidence="3">NZE10 / CBS 128990</strain>
    </source>
</reference>
<sequence>MNCVYALKDSHISPESVCGTRKTIDADAEAATANMQKMPMPHVPLMPIVVHFASEAAASFKYTTRGTRGSRGKRKASTHEDGVLPASAAASTKTNQQLSTETQQKARAHSHGPPDLHNLPGPNNARNQRKRDRKKRKLNTMRDQVAQTQKPQVHDEDATGEDT</sequence>
<evidence type="ECO:0000313" key="2">
    <source>
        <dbReference type="EMBL" id="EME43072.1"/>
    </source>
</evidence>
<gene>
    <name evidence="2" type="ORF">DOTSEDRAFT_72456</name>
</gene>
<feature type="region of interest" description="Disordered" evidence="1">
    <location>
        <begin position="60"/>
        <end position="163"/>
    </location>
</feature>
<protein>
    <submittedName>
        <fullName evidence="2">Uncharacterized protein</fullName>
    </submittedName>
</protein>
<feature type="compositionally biased region" description="Polar residues" evidence="1">
    <location>
        <begin position="141"/>
        <end position="151"/>
    </location>
</feature>
<dbReference type="Proteomes" id="UP000016933">
    <property type="component" value="Unassembled WGS sequence"/>
</dbReference>
<reference evidence="2 3" key="2">
    <citation type="journal article" date="2012" name="PLoS Pathog.">
        <title>Diverse lifestyles and strategies of plant pathogenesis encoded in the genomes of eighteen Dothideomycetes fungi.</title>
        <authorList>
            <person name="Ohm R.A."/>
            <person name="Feau N."/>
            <person name="Henrissat B."/>
            <person name="Schoch C.L."/>
            <person name="Horwitz B.A."/>
            <person name="Barry K.W."/>
            <person name="Condon B.J."/>
            <person name="Copeland A.C."/>
            <person name="Dhillon B."/>
            <person name="Glaser F."/>
            <person name="Hesse C.N."/>
            <person name="Kosti I."/>
            <person name="LaButti K."/>
            <person name="Lindquist E.A."/>
            <person name="Lucas S."/>
            <person name="Salamov A.A."/>
            <person name="Bradshaw R.E."/>
            <person name="Ciuffetti L."/>
            <person name="Hamelin R.C."/>
            <person name="Kema G.H.J."/>
            <person name="Lawrence C."/>
            <person name="Scott J.A."/>
            <person name="Spatafora J.W."/>
            <person name="Turgeon B.G."/>
            <person name="de Wit P.J.G.M."/>
            <person name="Zhong S."/>
            <person name="Goodwin S.B."/>
            <person name="Grigoriev I.V."/>
        </authorList>
    </citation>
    <scope>NUCLEOTIDE SEQUENCE [LARGE SCALE GENOMIC DNA]</scope>
    <source>
        <strain evidence="3">NZE10 / CBS 128990</strain>
    </source>
</reference>
<evidence type="ECO:0000313" key="3">
    <source>
        <dbReference type="Proteomes" id="UP000016933"/>
    </source>
</evidence>
<accession>M2XKP2</accession>
<dbReference type="AlphaFoldDB" id="M2XKP2"/>